<keyword evidence="4" id="KW-1185">Reference proteome</keyword>
<sequence>MGSPIRVLHVVVNMNRGGAETLIMNLYRNIDRSKVQFDFLTCKEGVFDQEILDLGGKIHRIPYITDGGHFHYIKNLNQFLKANNQYKIVHSHMDKMSGLVLKAAKKAGITVRIAHSHSTRSEGKYLKRIYKWYAGINIVKDSTHLIACSKPAAEWLFSNNLDNVYYLKNGIDTDKFAFSSEIRKQVRNELNVPNDCLVIGHVGSFTQPKNHRFLLNIFSELYKMNKNSLLVLIGDGPLKNMFEVKVKELNLQENVKFLGTRSDIHKLLQAFDVFVFPSLYEGLPVTLIEAQAIGLPCIIADHITKEVDMGVELISYQGMNDSSIEWANSVLLNNSRKNKVLDVIKSSGFDIKEGVNWLESFYIDAINTLVNKSDFHRKKGSTNVSNIMSYKSR</sequence>
<dbReference type="Pfam" id="PF00534">
    <property type="entry name" value="Glycos_transf_1"/>
    <property type="match status" value="1"/>
</dbReference>
<organism evidence="3 4">
    <name type="scientific">Metabacillus herbersteinensis</name>
    <dbReference type="NCBI Taxonomy" id="283816"/>
    <lineage>
        <taxon>Bacteria</taxon>
        <taxon>Bacillati</taxon>
        <taxon>Bacillota</taxon>
        <taxon>Bacilli</taxon>
        <taxon>Bacillales</taxon>
        <taxon>Bacillaceae</taxon>
        <taxon>Metabacillus</taxon>
    </lineage>
</organism>
<evidence type="ECO:0000259" key="2">
    <source>
        <dbReference type="Pfam" id="PF13439"/>
    </source>
</evidence>
<dbReference type="RefSeq" id="WP_378929404.1">
    <property type="nucleotide sequence ID" value="NZ_JBHLVO010000001.1"/>
</dbReference>
<gene>
    <name evidence="3" type="ORF">ACFFIX_00625</name>
</gene>
<feature type="domain" description="Glycosyltransferase subfamily 4-like N-terminal" evidence="2">
    <location>
        <begin position="17"/>
        <end position="175"/>
    </location>
</feature>
<dbReference type="CDD" id="cd03812">
    <property type="entry name" value="GT4_CapH-like"/>
    <property type="match status" value="1"/>
</dbReference>
<evidence type="ECO:0000259" key="1">
    <source>
        <dbReference type="Pfam" id="PF00534"/>
    </source>
</evidence>
<dbReference type="InterPro" id="IPR028098">
    <property type="entry name" value="Glyco_trans_4-like_N"/>
</dbReference>
<dbReference type="InterPro" id="IPR050194">
    <property type="entry name" value="Glycosyltransferase_grp1"/>
</dbReference>
<name>A0ABV6G8H1_9BACI</name>
<dbReference type="Pfam" id="PF13439">
    <property type="entry name" value="Glyco_transf_4"/>
    <property type="match status" value="1"/>
</dbReference>
<feature type="domain" description="Glycosyl transferase family 1" evidence="1">
    <location>
        <begin position="184"/>
        <end position="302"/>
    </location>
</feature>
<protein>
    <submittedName>
        <fullName evidence="3">Glycosyltransferase family 1 protein</fullName>
    </submittedName>
</protein>
<dbReference type="Gene3D" id="3.40.50.2000">
    <property type="entry name" value="Glycogen Phosphorylase B"/>
    <property type="match status" value="2"/>
</dbReference>
<dbReference type="Proteomes" id="UP001589854">
    <property type="component" value="Unassembled WGS sequence"/>
</dbReference>
<dbReference type="InterPro" id="IPR001296">
    <property type="entry name" value="Glyco_trans_1"/>
</dbReference>
<evidence type="ECO:0000313" key="4">
    <source>
        <dbReference type="Proteomes" id="UP001589854"/>
    </source>
</evidence>
<dbReference type="PANTHER" id="PTHR45947">
    <property type="entry name" value="SULFOQUINOVOSYL TRANSFERASE SQD2"/>
    <property type="match status" value="1"/>
</dbReference>
<dbReference type="SUPFAM" id="SSF53756">
    <property type="entry name" value="UDP-Glycosyltransferase/glycogen phosphorylase"/>
    <property type="match status" value="1"/>
</dbReference>
<evidence type="ECO:0000313" key="3">
    <source>
        <dbReference type="EMBL" id="MFC0269962.1"/>
    </source>
</evidence>
<reference evidence="3 4" key="1">
    <citation type="submission" date="2024-09" db="EMBL/GenBank/DDBJ databases">
        <authorList>
            <person name="Sun Q."/>
            <person name="Mori K."/>
        </authorList>
    </citation>
    <scope>NUCLEOTIDE SEQUENCE [LARGE SCALE GENOMIC DNA]</scope>
    <source>
        <strain evidence="3 4">CCM 7228</strain>
    </source>
</reference>
<proteinExistence type="predicted"/>
<dbReference type="EMBL" id="JBHLVO010000001">
    <property type="protein sequence ID" value="MFC0269962.1"/>
    <property type="molecule type" value="Genomic_DNA"/>
</dbReference>
<accession>A0ABV6G8H1</accession>
<dbReference type="PANTHER" id="PTHR45947:SF14">
    <property type="entry name" value="SLL1723 PROTEIN"/>
    <property type="match status" value="1"/>
</dbReference>
<comment type="caution">
    <text evidence="3">The sequence shown here is derived from an EMBL/GenBank/DDBJ whole genome shotgun (WGS) entry which is preliminary data.</text>
</comment>